<evidence type="ECO:0000256" key="1">
    <source>
        <dbReference type="ARBA" id="ARBA00044755"/>
    </source>
</evidence>
<accession>A0A0C2CRP6</accession>
<dbReference type="PANTHER" id="PTHR35024">
    <property type="entry name" value="HYPOTHETICAL CYTOSOLIC PROTEIN"/>
    <property type="match status" value="1"/>
</dbReference>
<dbReference type="Pfam" id="PF04519">
    <property type="entry name" value="Bactofilin"/>
    <property type="match status" value="1"/>
</dbReference>
<comment type="caution">
    <text evidence="2">The sequence shown here is derived from an EMBL/GenBank/DDBJ whole genome shotgun (WGS) entry which is preliminary data.</text>
</comment>
<dbReference type="PANTHER" id="PTHR35024:SF4">
    <property type="entry name" value="POLYMER-FORMING CYTOSKELETAL PROTEIN"/>
    <property type="match status" value="1"/>
</dbReference>
<dbReference type="Proteomes" id="UP000031599">
    <property type="component" value="Unassembled WGS sequence"/>
</dbReference>
<proteinExistence type="inferred from homology"/>
<protein>
    <recommendedName>
        <fullName evidence="4">Polymer-forming cytoskeletal</fullName>
    </recommendedName>
</protein>
<dbReference type="AlphaFoldDB" id="A0A0C2CRP6"/>
<comment type="similarity">
    <text evidence="1">Belongs to the bactofilin family.</text>
</comment>
<organism evidence="2 3">
    <name type="scientific">Enhygromyxa salina</name>
    <dbReference type="NCBI Taxonomy" id="215803"/>
    <lineage>
        <taxon>Bacteria</taxon>
        <taxon>Pseudomonadati</taxon>
        <taxon>Myxococcota</taxon>
        <taxon>Polyangia</taxon>
        <taxon>Nannocystales</taxon>
        <taxon>Nannocystaceae</taxon>
        <taxon>Enhygromyxa</taxon>
    </lineage>
</organism>
<dbReference type="EMBL" id="JMCC02000138">
    <property type="protein sequence ID" value="KIG12305.1"/>
    <property type="molecule type" value="Genomic_DNA"/>
</dbReference>
<evidence type="ECO:0000313" key="3">
    <source>
        <dbReference type="Proteomes" id="UP000031599"/>
    </source>
</evidence>
<evidence type="ECO:0008006" key="4">
    <source>
        <dbReference type="Google" id="ProtNLM"/>
    </source>
</evidence>
<dbReference type="InterPro" id="IPR007607">
    <property type="entry name" value="BacA/B"/>
</dbReference>
<name>A0A0C2CRP6_9BACT</name>
<reference evidence="2 3" key="1">
    <citation type="submission" date="2014-12" db="EMBL/GenBank/DDBJ databases">
        <title>Genome assembly of Enhygromyxa salina DSM 15201.</title>
        <authorList>
            <person name="Sharma G."/>
            <person name="Subramanian S."/>
        </authorList>
    </citation>
    <scope>NUCLEOTIDE SEQUENCE [LARGE SCALE GENOMIC DNA]</scope>
    <source>
        <strain evidence="2 3">DSM 15201</strain>
    </source>
</reference>
<gene>
    <name evidence="2" type="ORF">DB30_01610</name>
</gene>
<evidence type="ECO:0000313" key="2">
    <source>
        <dbReference type="EMBL" id="KIG12305.1"/>
    </source>
</evidence>
<sequence>MLGRGSRFEGKLTFEGTVQIDGRFSGEIQTEGTLIIGDSAEVQANIVAATVVVKGKLQGDVAASESLTIQAPARVTGNLSTPNLTIETGSFFEGHCKMSGDEAPAASAPQE</sequence>